<feature type="compositionally biased region" description="Acidic residues" evidence="1">
    <location>
        <begin position="315"/>
        <end position="327"/>
    </location>
</feature>
<feature type="compositionally biased region" description="Basic and acidic residues" evidence="1">
    <location>
        <begin position="219"/>
        <end position="237"/>
    </location>
</feature>
<dbReference type="GO" id="GO:0006406">
    <property type="term" value="P:mRNA export from nucleus"/>
    <property type="evidence" value="ECO:0007669"/>
    <property type="project" value="TreeGrafter"/>
</dbReference>
<feature type="region of interest" description="Disordered" evidence="1">
    <location>
        <begin position="209"/>
        <end position="327"/>
    </location>
</feature>
<name>A0A2P2M6I7_RHIMU</name>
<feature type="compositionally biased region" description="Polar residues" evidence="1">
    <location>
        <begin position="263"/>
        <end position="280"/>
    </location>
</feature>
<dbReference type="GO" id="GO:0000445">
    <property type="term" value="C:THO complex part of transcription export complex"/>
    <property type="evidence" value="ECO:0007669"/>
    <property type="project" value="TreeGrafter"/>
</dbReference>
<evidence type="ECO:0000256" key="1">
    <source>
        <dbReference type="SAM" id="MobiDB-lite"/>
    </source>
</evidence>
<feature type="compositionally biased region" description="Basic and acidic residues" evidence="1">
    <location>
        <begin position="246"/>
        <end position="257"/>
    </location>
</feature>
<protein>
    <recommendedName>
        <fullName evidence="3">THO complex subunit 1</fullName>
    </recommendedName>
</protein>
<accession>A0A2P2M6I7</accession>
<dbReference type="InterPro" id="IPR021861">
    <property type="entry name" value="THO_THOC1"/>
</dbReference>
<evidence type="ECO:0008006" key="3">
    <source>
        <dbReference type="Google" id="ProtNLM"/>
    </source>
</evidence>
<organism evidence="2">
    <name type="scientific">Rhizophora mucronata</name>
    <name type="common">Asiatic mangrove</name>
    <dbReference type="NCBI Taxonomy" id="61149"/>
    <lineage>
        <taxon>Eukaryota</taxon>
        <taxon>Viridiplantae</taxon>
        <taxon>Streptophyta</taxon>
        <taxon>Embryophyta</taxon>
        <taxon>Tracheophyta</taxon>
        <taxon>Spermatophyta</taxon>
        <taxon>Magnoliopsida</taxon>
        <taxon>eudicotyledons</taxon>
        <taxon>Gunneridae</taxon>
        <taxon>Pentapetalae</taxon>
        <taxon>rosids</taxon>
        <taxon>fabids</taxon>
        <taxon>Malpighiales</taxon>
        <taxon>Rhizophoraceae</taxon>
        <taxon>Rhizophora</taxon>
    </lineage>
</organism>
<dbReference type="EMBL" id="GGEC01045322">
    <property type="protein sequence ID" value="MBX25806.1"/>
    <property type="molecule type" value="Transcribed_RNA"/>
</dbReference>
<evidence type="ECO:0000313" key="2">
    <source>
        <dbReference type="EMBL" id="MBX25806.1"/>
    </source>
</evidence>
<reference evidence="2" key="1">
    <citation type="submission" date="2018-02" db="EMBL/GenBank/DDBJ databases">
        <title>Rhizophora mucronata_Transcriptome.</title>
        <authorList>
            <person name="Meera S.P."/>
            <person name="Sreeshan A."/>
            <person name="Augustine A."/>
        </authorList>
    </citation>
    <scope>NUCLEOTIDE SEQUENCE</scope>
    <source>
        <tissue evidence="2">Leaf</tissue>
    </source>
</reference>
<proteinExistence type="predicted"/>
<dbReference type="PANTHER" id="PTHR13265:SF0">
    <property type="entry name" value="HPR1"/>
    <property type="match status" value="1"/>
</dbReference>
<dbReference type="AlphaFoldDB" id="A0A2P2M6I7"/>
<dbReference type="PANTHER" id="PTHR13265">
    <property type="entry name" value="THO COMPLEX SUBUNIT 1"/>
    <property type="match status" value="1"/>
</dbReference>
<dbReference type="Pfam" id="PF11957">
    <property type="entry name" value="efThoc1"/>
    <property type="match status" value="1"/>
</dbReference>
<sequence length="327" mass="37194">MGLELKDPSFRRHVLVQCLILFDYLKAPGKNDKDLTSESMKQEIKSCEEQVKRILERTPPKGRDFLQKIEHVLEREKNWVWWKRDGCPPFEKQPVEKKIVQDGRKKRKPRWRLGNKELSQLWKWADQNPNALTDPQRVRTPSITEYWKPLAEDMDPSAGIEAEYHHRNNRVFCWKGLRFSARQDLEGFSRFMDHGIEGVVPLELLPPDVRSKYQANPNDKSKRAKKEEAKGGLHQVEENQAAMHARQNDGEGMRADLEASATPMETDTIVSTGNLSQGGSLTPDDLQKQSPDTDVGQEAGQLEADAETEAGVVDGETDAEVDLEAVG</sequence>